<sequence length="244" mass="24116">TNTGEAMGDSFSGIEALTGTAGQDTLLGHTGADVLDGGAGHDVLYGRAGNDTLRGGAGNDLFFGGLGADAFDGGAGFDTVQYTGSAGLRVDLLLGATNTGEAMGDSFSGIEALTGTAGQDTLLGHTGADVLDGGAGHDVLYGRAGDDTLRGGAGNDLFFGGLGADVFVFAAGLDRIVDLRLAEDDRLLIDRALLGGQGLSGTAIVAAFAQVAGGSVVFDFGGGNRLVLDGQTDLAALADHVFSL</sequence>
<dbReference type="InterPro" id="IPR011049">
    <property type="entry name" value="Serralysin-like_metalloprot_C"/>
</dbReference>
<dbReference type="InterPro" id="IPR018511">
    <property type="entry name" value="Hemolysin-typ_Ca-bd_CS"/>
</dbReference>
<evidence type="ECO:0000313" key="4">
    <source>
        <dbReference type="Proteomes" id="UP000484076"/>
    </source>
</evidence>
<reference evidence="3" key="1">
    <citation type="submission" date="2020-05" db="EMBL/GenBank/DDBJ databases">
        <title>Fertoebacter nigrum gen. nov., sp. nov., a new member of the family Rhodobacteraceae.</title>
        <authorList>
            <person name="Szuroczki S."/>
            <person name="Abbaszade G."/>
            <person name="Buni D."/>
            <person name="Schumann P."/>
            <person name="Toth E."/>
        </authorList>
    </citation>
    <scope>NUCLEOTIDE SEQUENCE</scope>
    <source>
        <strain evidence="3">RG-N-1a</strain>
    </source>
</reference>
<dbReference type="PRINTS" id="PR00313">
    <property type="entry name" value="CABNDNGRPT"/>
</dbReference>
<protein>
    <recommendedName>
        <fullName evidence="5">Calcium-binding protein</fullName>
    </recommendedName>
</protein>
<evidence type="ECO:0000256" key="2">
    <source>
        <dbReference type="ARBA" id="ARBA00022525"/>
    </source>
</evidence>
<keyword evidence="2" id="KW-0964">Secreted</keyword>
<keyword evidence="4" id="KW-1185">Reference proteome</keyword>
<dbReference type="Gene3D" id="2.150.10.10">
    <property type="entry name" value="Serralysin-like metalloprotease, C-terminal"/>
    <property type="match status" value="2"/>
</dbReference>
<dbReference type="GO" id="GO:0005509">
    <property type="term" value="F:calcium ion binding"/>
    <property type="evidence" value="ECO:0007669"/>
    <property type="project" value="InterPro"/>
</dbReference>
<dbReference type="InterPro" id="IPR050557">
    <property type="entry name" value="RTX_toxin/Mannuronan_C5-epim"/>
</dbReference>
<evidence type="ECO:0000256" key="1">
    <source>
        <dbReference type="ARBA" id="ARBA00004613"/>
    </source>
</evidence>
<name>A0A8X8H3W3_9RHOB</name>
<dbReference type="SUPFAM" id="SSF51120">
    <property type="entry name" value="beta-Roll"/>
    <property type="match status" value="2"/>
</dbReference>
<dbReference type="AlphaFoldDB" id="A0A8X8H3W3"/>
<feature type="non-terminal residue" evidence="3">
    <location>
        <position position="1"/>
    </location>
</feature>
<gene>
    <name evidence="3" type="ORF">GEU84_020900</name>
</gene>
<dbReference type="Proteomes" id="UP000484076">
    <property type="component" value="Unassembled WGS sequence"/>
</dbReference>
<organism evidence="3 4">
    <name type="scientific">Fertoeibacter niger</name>
    <dbReference type="NCBI Taxonomy" id="2656921"/>
    <lineage>
        <taxon>Bacteria</taxon>
        <taxon>Pseudomonadati</taxon>
        <taxon>Pseudomonadota</taxon>
        <taxon>Alphaproteobacteria</taxon>
        <taxon>Rhodobacterales</taxon>
        <taxon>Paracoccaceae</taxon>
        <taxon>Fertoeibacter</taxon>
    </lineage>
</organism>
<dbReference type="PANTHER" id="PTHR38340">
    <property type="entry name" value="S-LAYER PROTEIN"/>
    <property type="match status" value="1"/>
</dbReference>
<dbReference type="PANTHER" id="PTHR38340:SF1">
    <property type="entry name" value="S-LAYER PROTEIN"/>
    <property type="match status" value="1"/>
</dbReference>
<accession>A0A8X8H3W3</accession>
<dbReference type="PROSITE" id="PS00330">
    <property type="entry name" value="HEMOLYSIN_CALCIUM"/>
    <property type="match status" value="3"/>
</dbReference>
<comment type="caution">
    <text evidence="3">The sequence shown here is derived from an EMBL/GenBank/DDBJ whole genome shotgun (WGS) entry which is preliminary data.</text>
</comment>
<evidence type="ECO:0008006" key="5">
    <source>
        <dbReference type="Google" id="ProtNLM"/>
    </source>
</evidence>
<dbReference type="RefSeq" id="WP_277604991.1">
    <property type="nucleotide sequence ID" value="NZ_WHUT02000028.1"/>
</dbReference>
<dbReference type="EMBL" id="WHUT02000028">
    <property type="protein sequence ID" value="NUB46840.1"/>
    <property type="molecule type" value="Genomic_DNA"/>
</dbReference>
<dbReference type="Pfam" id="PF00353">
    <property type="entry name" value="HemolysinCabind"/>
    <property type="match status" value="3"/>
</dbReference>
<evidence type="ECO:0000313" key="3">
    <source>
        <dbReference type="EMBL" id="NUB46840.1"/>
    </source>
</evidence>
<proteinExistence type="predicted"/>
<dbReference type="GO" id="GO:0005576">
    <property type="term" value="C:extracellular region"/>
    <property type="evidence" value="ECO:0007669"/>
    <property type="project" value="UniProtKB-SubCell"/>
</dbReference>
<comment type="subcellular location">
    <subcellularLocation>
        <location evidence="1">Secreted</location>
    </subcellularLocation>
</comment>
<dbReference type="InterPro" id="IPR001343">
    <property type="entry name" value="Hemolysn_Ca-bd"/>
</dbReference>